<name>A0ACC0HNR1_9ERIC</name>
<dbReference type="EMBL" id="CM045761">
    <property type="protein sequence ID" value="KAI8014379.1"/>
    <property type="molecule type" value="Genomic_DNA"/>
</dbReference>
<reference evidence="1 2" key="1">
    <citation type="journal article" date="2022" name="Plant J.">
        <title>Chromosome-level genome of Camellia lanceoleosa provides a valuable resource for understanding genome evolution and self-incompatibility.</title>
        <authorList>
            <person name="Gong W."/>
            <person name="Xiao S."/>
            <person name="Wang L."/>
            <person name="Liao Z."/>
            <person name="Chang Y."/>
            <person name="Mo W."/>
            <person name="Hu G."/>
            <person name="Li W."/>
            <person name="Zhao G."/>
            <person name="Zhu H."/>
            <person name="Hu X."/>
            <person name="Ji K."/>
            <person name="Xiang X."/>
            <person name="Song Q."/>
            <person name="Yuan D."/>
            <person name="Jin S."/>
            <person name="Zhang L."/>
        </authorList>
    </citation>
    <scope>NUCLEOTIDE SEQUENCE [LARGE SCALE GENOMIC DNA]</scope>
    <source>
        <strain evidence="1">SQ_2022a</strain>
    </source>
</reference>
<dbReference type="Proteomes" id="UP001060215">
    <property type="component" value="Chromosome 4"/>
</dbReference>
<protein>
    <submittedName>
        <fullName evidence="1">Nuclear pore complex protein NUP98A</fullName>
    </submittedName>
</protein>
<comment type="caution">
    <text evidence="1">The sequence shown here is derived from an EMBL/GenBank/DDBJ whole genome shotgun (WGS) entry which is preliminary data.</text>
</comment>
<gene>
    <name evidence="1" type="ORF">LOK49_LG05G01595</name>
</gene>
<accession>A0ACC0HNR1</accession>
<sequence length="285" mass="31835">MRLDQEMVGLGMRLDPLQKAHLRQRSGDERTRDCCSGLPQRRVVDKPAPVRISSLLTSRHLSQRRIRLPARKYHPKNDGPKVPFFTDDEETPSTPRADALFIPRENPRALVLKFLMERNNINALHGQITIGTLILQDCAVGLLFALLPVLGGTSGVIQGVISMTKLYGDGEPTDNSARFYKWFSEGKGERNGLIFRTECLALATGNMIISTRSGFHFISCFALTFSSQDYTGASYGLDVVTTIASIPTYRPGERIHQYNDLAQLGDERAKTRSGNLEQASQDYLY</sequence>
<keyword evidence="2" id="KW-1185">Reference proteome</keyword>
<evidence type="ECO:0000313" key="2">
    <source>
        <dbReference type="Proteomes" id="UP001060215"/>
    </source>
</evidence>
<proteinExistence type="predicted"/>
<organism evidence="1 2">
    <name type="scientific">Camellia lanceoleosa</name>
    <dbReference type="NCBI Taxonomy" id="1840588"/>
    <lineage>
        <taxon>Eukaryota</taxon>
        <taxon>Viridiplantae</taxon>
        <taxon>Streptophyta</taxon>
        <taxon>Embryophyta</taxon>
        <taxon>Tracheophyta</taxon>
        <taxon>Spermatophyta</taxon>
        <taxon>Magnoliopsida</taxon>
        <taxon>eudicotyledons</taxon>
        <taxon>Gunneridae</taxon>
        <taxon>Pentapetalae</taxon>
        <taxon>asterids</taxon>
        <taxon>Ericales</taxon>
        <taxon>Theaceae</taxon>
        <taxon>Camellia</taxon>
    </lineage>
</organism>
<evidence type="ECO:0000313" key="1">
    <source>
        <dbReference type="EMBL" id="KAI8014379.1"/>
    </source>
</evidence>